<dbReference type="RefSeq" id="WP_210026929.1">
    <property type="nucleotide sequence ID" value="NZ_JAGINU010000001.1"/>
</dbReference>
<accession>A0ABS4VTF0</accession>
<keyword evidence="2 3" id="KW-0560">Oxidoreductase</keyword>
<dbReference type="SUPFAM" id="SSF54427">
    <property type="entry name" value="NTF2-like"/>
    <property type="match status" value="1"/>
</dbReference>
<keyword evidence="4" id="KW-1185">Reference proteome</keyword>
<dbReference type="InterPro" id="IPR032710">
    <property type="entry name" value="NTF2-like_dom_sf"/>
</dbReference>
<organism evidence="3 4">
    <name type="scientific">Pseudonocardia parietis</name>
    <dbReference type="NCBI Taxonomy" id="570936"/>
    <lineage>
        <taxon>Bacteria</taxon>
        <taxon>Bacillati</taxon>
        <taxon>Actinomycetota</taxon>
        <taxon>Actinomycetes</taxon>
        <taxon>Pseudonocardiales</taxon>
        <taxon>Pseudonocardiaceae</taxon>
        <taxon>Pseudonocardia</taxon>
    </lineage>
</organism>
<reference evidence="3 4" key="1">
    <citation type="submission" date="2021-03" db="EMBL/GenBank/DDBJ databases">
        <title>Sequencing the genomes of 1000 actinobacteria strains.</title>
        <authorList>
            <person name="Klenk H.-P."/>
        </authorList>
    </citation>
    <scope>NUCLEOTIDE SEQUENCE [LARGE SCALE GENOMIC DNA]</scope>
    <source>
        <strain evidence="3 4">DSM 45256</strain>
    </source>
</reference>
<proteinExistence type="inferred from homology"/>
<comment type="caution">
    <text evidence="3">The sequence shown here is derived from an EMBL/GenBank/DDBJ whole genome shotgun (WGS) entry which is preliminary data.</text>
</comment>
<evidence type="ECO:0000256" key="2">
    <source>
        <dbReference type="ARBA" id="ARBA00023002"/>
    </source>
</evidence>
<dbReference type="InterPro" id="IPR000391">
    <property type="entry name" value="Rng_hydr_dOase-bsu"/>
</dbReference>
<evidence type="ECO:0000313" key="4">
    <source>
        <dbReference type="Proteomes" id="UP001519295"/>
    </source>
</evidence>
<sequence length="170" mass="18969">MTATDADPALISRVHGVVLAAQGHYVRCIDDDRLEDWPGFFTEDCHYRITTADNHRRGLPAGIVWADTRGMLADRVSALREANIYERHSYRHLLGAPAVLSAEPARDGALQVRSETSFLVVRITGDGPTDLFASGRYLDLYQIREEHALLRERVVVCDSSRIDTLLAVPL</sequence>
<dbReference type="EMBL" id="JAGINU010000001">
    <property type="protein sequence ID" value="MBP2366834.1"/>
    <property type="molecule type" value="Genomic_DNA"/>
</dbReference>
<evidence type="ECO:0000256" key="1">
    <source>
        <dbReference type="ARBA" id="ARBA00009570"/>
    </source>
</evidence>
<gene>
    <name evidence="3" type="ORF">JOF36_002530</name>
</gene>
<name>A0ABS4VTF0_9PSEU</name>
<dbReference type="EC" id="1.14.12.1" evidence="3"/>
<dbReference type="Pfam" id="PF00866">
    <property type="entry name" value="Ring_hydroxyl_B"/>
    <property type="match status" value="1"/>
</dbReference>
<dbReference type="GO" id="GO:0018618">
    <property type="term" value="F:anthranilate 1,2-dioxygenase (deaminating, decarboxylating) activity"/>
    <property type="evidence" value="ECO:0007669"/>
    <property type="project" value="UniProtKB-EC"/>
</dbReference>
<evidence type="ECO:0000313" key="3">
    <source>
        <dbReference type="EMBL" id="MBP2366834.1"/>
    </source>
</evidence>
<dbReference type="Proteomes" id="UP001519295">
    <property type="component" value="Unassembled WGS sequence"/>
</dbReference>
<protein>
    <submittedName>
        <fullName evidence="3">Anthranilate 1,2-dioxygenase small subunit</fullName>
        <ecNumber evidence="3">1.14.12.1</ecNumber>
    </submittedName>
</protein>
<dbReference type="Gene3D" id="3.10.450.50">
    <property type="match status" value="1"/>
</dbReference>
<comment type="similarity">
    <text evidence="1">Belongs to the bacterial ring-hydroxylating dioxygenase beta subunit family.</text>
</comment>
<dbReference type="CDD" id="cd00667">
    <property type="entry name" value="ring_hydroxylating_dioxygenases_beta"/>
    <property type="match status" value="1"/>
</dbReference>